<accession>A0A0L0VYN8</accession>
<name>A0A0L0VYN8_9BASI</name>
<dbReference type="Proteomes" id="UP000054564">
    <property type="component" value="Unassembled WGS sequence"/>
</dbReference>
<evidence type="ECO:0000313" key="3">
    <source>
        <dbReference type="EMBL" id="KNF04312.1"/>
    </source>
</evidence>
<evidence type="ECO:0000256" key="1">
    <source>
        <dbReference type="ARBA" id="ARBA00010800"/>
    </source>
</evidence>
<comment type="caution">
    <text evidence="3">The sequence shown here is derived from an EMBL/GenBank/DDBJ whole genome shotgun (WGS) entry which is preliminary data.</text>
</comment>
<proteinExistence type="inferred from homology"/>
<dbReference type="OrthoDB" id="2495897at2759"/>
<gene>
    <name evidence="3" type="ORF">PSTG_02654</name>
</gene>
<organism evidence="3 4">
    <name type="scientific">Puccinia striiformis f. sp. tritici PST-78</name>
    <dbReference type="NCBI Taxonomy" id="1165861"/>
    <lineage>
        <taxon>Eukaryota</taxon>
        <taxon>Fungi</taxon>
        <taxon>Dikarya</taxon>
        <taxon>Basidiomycota</taxon>
        <taxon>Pucciniomycotina</taxon>
        <taxon>Pucciniomycetes</taxon>
        <taxon>Pucciniales</taxon>
        <taxon>Pucciniaceae</taxon>
        <taxon>Puccinia</taxon>
    </lineage>
</organism>
<reference evidence="4" key="1">
    <citation type="submission" date="2014-03" db="EMBL/GenBank/DDBJ databases">
        <title>The Genome Sequence of Puccinia striiformis f. sp. tritici PST-78.</title>
        <authorList>
            <consortium name="The Broad Institute Genome Sequencing Platform"/>
            <person name="Cuomo C."/>
            <person name="Hulbert S."/>
            <person name="Chen X."/>
            <person name="Walker B."/>
            <person name="Young S.K."/>
            <person name="Zeng Q."/>
            <person name="Gargeya S."/>
            <person name="Fitzgerald M."/>
            <person name="Haas B."/>
            <person name="Abouelleil A."/>
            <person name="Alvarado L."/>
            <person name="Arachchi H.M."/>
            <person name="Berlin A.M."/>
            <person name="Chapman S.B."/>
            <person name="Goldberg J."/>
            <person name="Griggs A."/>
            <person name="Gujja S."/>
            <person name="Hansen M."/>
            <person name="Howarth C."/>
            <person name="Imamovic A."/>
            <person name="Larimer J."/>
            <person name="McCowan C."/>
            <person name="Montmayeur A."/>
            <person name="Murphy C."/>
            <person name="Neiman D."/>
            <person name="Pearson M."/>
            <person name="Priest M."/>
            <person name="Roberts A."/>
            <person name="Saif S."/>
            <person name="Shea T."/>
            <person name="Sisk P."/>
            <person name="Sykes S."/>
            <person name="Wortman J."/>
            <person name="Nusbaum C."/>
            <person name="Birren B."/>
        </authorList>
    </citation>
    <scope>NUCLEOTIDE SEQUENCE [LARGE SCALE GENOMIC DNA]</scope>
    <source>
        <strain evidence="4">race PST-78</strain>
    </source>
</reference>
<evidence type="ECO:0000313" key="4">
    <source>
        <dbReference type="Proteomes" id="UP000054564"/>
    </source>
</evidence>
<comment type="similarity">
    <text evidence="1">Belongs to the eukaryotic/archaeal RNase P protein component 2 family.</text>
</comment>
<dbReference type="EMBL" id="AJIL01000013">
    <property type="protein sequence ID" value="KNF04312.1"/>
    <property type="molecule type" value="Genomic_DNA"/>
</dbReference>
<dbReference type="AlphaFoldDB" id="A0A0L0VYN8"/>
<sequence>MRQNVTNFRYHYIKLEVTAPNDEANDLNLYRILKESMKDWFGEVDGMDPAQLSTIWSSDHSQVILKAPSSEAHKLINSISMHSSSNSHPLGLQVLSHSHCLVNLSRSD</sequence>
<dbReference type="Pfam" id="PF01900">
    <property type="entry name" value="RNase_P_Rpp14"/>
    <property type="match status" value="1"/>
</dbReference>
<dbReference type="GO" id="GO:0001682">
    <property type="term" value="P:tRNA 5'-leader removal"/>
    <property type="evidence" value="ECO:0007669"/>
    <property type="project" value="InterPro"/>
</dbReference>
<evidence type="ECO:0000256" key="2">
    <source>
        <dbReference type="ARBA" id="ARBA00022694"/>
    </source>
</evidence>
<dbReference type="GO" id="GO:0030677">
    <property type="term" value="C:ribonuclease P complex"/>
    <property type="evidence" value="ECO:0007669"/>
    <property type="project" value="InterPro"/>
</dbReference>
<protein>
    <submittedName>
        <fullName evidence="3">Uncharacterized protein</fullName>
    </submittedName>
</protein>
<dbReference type="SUPFAM" id="SSF160350">
    <property type="entry name" value="Rnp2-like"/>
    <property type="match status" value="1"/>
</dbReference>
<keyword evidence="4" id="KW-1185">Reference proteome</keyword>
<dbReference type="InterPro" id="IPR038085">
    <property type="entry name" value="Rnp2-like_sf"/>
</dbReference>
<keyword evidence="2" id="KW-0819">tRNA processing</keyword>
<dbReference type="Gene3D" id="3.30.70.3250">
    <property type="entry name" value="Ribonuclease P, Pop5 subunit"/>
    <property type="match status" value="1"/>
</dbReference>
<dbReference type="InterPro" id="IPR002759">
    <property type="entry name" value="Pop5/Rpp14/Rnp2-like"/>
</dbReference>